<proteinExistence type="inferred from homology"/>
<protein>
    <submittedName>
        <fullName evidence="13">Dual specificity protein phosphatase</fullName>
    </submittedName>
</protein>
<evidence type="ECO:0000256" key="1">
    <source>
        <dbReference type="ARBA" id="ARBA00004123"/>
    </source>
</evidence>
<keyword evidence="6" id="KW-0904">Protein phosphatase</keyword>
<name>A0AAV4DNG9_9GAST</name>
<feature type="domain" description="Tyrosine-protein phosphatase" evidence="11">
    <location>
        <begin position="2"/>
        <end position="145"/>
    </location>
</feature>
<dbReference type="Proteomes" id="UP000735302">
    <property type="component" value="Unassembled WGS sequence"/>
</dbReference>
<keyword evidence="7" id="KW-0539">Nucleus</keyword>
<comment type="catalytic activity">
    <reaction evidence="10">
        <text>O-phospho-L-tyrosyl-[protein] + H2O = L-tyrosyl-[protein] + phosphate</text>
        <dbReference type="Rhea" id="RHEA:10684"/>
        <dbReference type="Rhea" id="RHEA-COMP:10136"/>
        <dbReference type="Rhea" id="RHEA-COMP:20101"/>
        <dbReference type="ChEBI" id="CHEBI:15377"/>
        <dbReference type="ChEBI" id="CHEBI:43474"/>
        <dbReference type="ChEBI" id="CHEBI:46858"/>
        <dbReference type="ChEBI" id="CHEBI:61978"/>
        <dbReference type="EC" id="3.1.3.48"/>
    </reaction>
</comment>
<dbReference type="InterPro" id="IPR020422">
    <property type="entry name" value="TYR_PHOSPHATASE_DUAL_dom"/>
</dbReference>
<dbReference type="PANTHER" id="PTHR10159">
    <property type="entry name" value="DUAL SPECIFICITY PROTEIN PHOSPHATASE"/>
    <property type="match status" value="1"/>
</dbReference>
<dbReference type="SUPFAM" id="SSF52799">
    <property type="entry name" value="(Phosphotyrosine protein) phosphatases II"/>
    <property type="match status" value="1"/>
</dbReference>
<keyword evidence="14" id="KW-1185">Reference proteome</keyword>
<dbReference type="PROSITE" id="PS50056">
    <property type="entry name" value="TYR_PHOSPHATASE_2"/>
    <property type="match status" value="1"/>
</dbReference>
<evidence type="ECO:0000313" key="14">
    <source>
        <dbReference type="Proteomes" id="UP000735302"/>
    </source>
</evidence>
<dbReference type="CDD" id="cd14498">
    <property type="entry name" value="DSP"/>
    <property type="match status" value="1"/>
</dbReference>
<dbReference type="GO" id="GO:0043409">
    <property type="term" value="P:negative regulation of MAPK cascade"/>
    <property type="evidence" value="ECO:0007669"/>
    <property type="project" value="TreeGrafter"/>
</dbReference>
<dbReference type="SMART" id="SM00195">
    <property type="entry name" value="DSPc"/>
    <property type="match status" value="1"/>
</dbReference>
<dbReference type="InterPro" id="IPR029021">
    <property type="entry name" value="Prot-tyrosine_phosphatase-like"/>
</dbReference>
<dbReference type="GO" id="GO:0005634">
    <property type="term" value="C:nucleus"/>
    <property type="evidence" value="ECO:0007669"/>
    <property type="project" value="UniProtKB-SubCell"/>
</dbReference>
<evidence type="ECO:0000256" key="5">
    <source>
        <dbReference type="ARBA" id="ARBA00022801"/>
    </source>
</evidence>
<dbReference type="Pfam" id="PF00782">
    <property type="entry name" value="DSPc"/>
    <property type="match status" value="1"/>
</dbReference>
<evidence type="ECO:0000256" key="4">
    <source>
        <dbReference type="ARBA" id="ARBA00022490"/>
    </source>
</evidence>
<comment type="similarity">
    <text evidence="3">Belongs to the protein-tyrosine phosphatase family. Non-receptor class dual specificity subfamily.</text>
</comment>
<dbReference type="GO" id="GO:0004725">
    <property type="term" value="F:protein tyrosine phosphatase activity"/>
    <property type="evidence" value="ECO:0007669"/>
    <property type="project" value="UniProtKB-EC"/>
</dbReference>
<sequence>METSDCIIEGLYLGGVMAALNERDLQAKSITHVLSVDEKPLPDVLTSRLNYRHVFALDLYDFDLLSVFPESISYIDQARESGGRVLVHCQAGISRSSAVVIAYLMYKLNMTKQKAVEYVSSIRHFIKPNDGFQEQLQLFENMGARIDKTHSEFRAYQLNKLAIKFQCGQYSGGEELVIFINHKWHAVEK</sequence>
<comment type="caution">
    <text evidence="13">The sequence shown here is derived from an EMBL/GenBank/DDBJ whole genome shotgun (WGS) entry which is preliminary data.</text>
</comment>
<evidence type="ECO:0000256" key="2">
    <source>
        <dbReference type="ARBA" id="ARBA00004496"/>
    </source>
</evidence>
<evidence type="ECO:0000259" key="11">
    <source>
        <dbReference type="PROSITE" id="PS50054"/>
    </source>
</evidence>
<organism evidence="13 14">
    <name type="scientific">Plakobranchus ocellatus</name>
    <dbReference type="NCBI Taxonomy" id="259542"/>
    <lineage>
        <taxon>Eukaryota</taxon>
        <taxon>Metazoa</taxon>
        <taxon>Spiralia</taxon>
        <taxon>Lophotrochozoa</taxon>
        <taxon>Mollusca</taxon>
        <taxon>Gastropoda</taxon>
        <taxon>Heterobranchia</taxon>
        <taxon>Euthyneura</taxon>
        <taxon>Panpulmonata</taxon>
        <taxon>Sacoglossa</taxon>
        <taxon>Placobranchoidea</taxon>
        <taxon>Plakobranchidae</taxon>
        <taxon>Plakobranchus</taxon>
    </lineage>
</organism>
<dbReference type="EMBL" id="BLXT01008064">
    <property type="protein sequence ID" value="GFO45685.1"/>
    <property type="molecule type" value="Genomic_DNA"/>
</dbReference>
<evidence type="ECO:0000256" key="7">
    <source>
        <dbReference type="ARBA" id="ARBA00023242"/>
    </source>
</evidence>
<evidence type="ECO:0000256" key="9">
    <source>
        <dbReference type="ARBA" id="ARBA00048336"/>
    </source>
</evidence>
<comment type="catalytic activity">
    <reaction evidence="9">
        <text>O-phospho-L-threonyl-[protein] + H2O = L-threonyl-[protein] + phosphate</text>
        <dbReference type="Rhea" id="RHEA:47004"/>
        <dbReference type="Rhea" id="RHEA-COMP:11060"/>
        <dbReference type="Rhea" id="RHEA-COMP:11605"/>
        <dbReference type="ChEBI" id="CHEBI:15377"/>
        <dbReference type="ChEBI" id="CHEBI:30013"/>
        <dbReference type="ChEBI" id="CHEBI:43474"/>
        <dbReference type="ChEBI" id="CHEBI:61977"/>
        <dbReference type="EC" id="3.1.3.16"/>
    </reaction>
</comment>
<evidence type="ECO:0000259" key="12">
    <source>
        <dbReference type="PROSITE" id="PS50056"/>
    </source>
</evidence>
<dbReference type="InterPro" id="IPR000387">
    <property type="entry name" value="Tyr_Pase_dom"/>
</dbReference>
<dbReference type="PROSITE" id="PS00383">
    <property type="entry name" value="TYR_PHOSPHATASE_1"/>
    <property type="match status" value="1"/>
</dbReference>
<evidence type="ECO:0000256" key="6">
    <source>
        <dbReference type="ARBA" id="ARBA00022912"/>
    </source>
</evidence>
<comment type="subcellular location">
    <subcellularLocation>
        <location evidence="2">Cytoplasm</location>
    </subcellularLocation>
    <subcellularLocation>
        <location evidence="1">Nucleus</location>
    </subcellularLocation>
</comment>
<evidence type="ECO:0000256" key="8">
    <source>
        <dbReference type="ARBA" id="ARBA00047761"/>
    </source>
</evidence>
<keyword evidence="4" id="KW-0963">Cytoplasm</keyword>
<dbReference type="InterPro" id="IPR000340">
    <property type="entry name" value="Dual-sp_phosphatase_cat-dom"/>
</dbReference>
<keyword evidence="5" id="KW-0378">Hydrolase</keyword>
<dbReference type="InterPro" id="IPR016130">
    <property type="entry name" value="Tyr_Pase_AS"/>
</dbReference>
<feature type="domain" description="Tyrosine specific protein phosphatases" evidence="12">
    <location>
        <begin position="66"/>
        <end position="123"/>
    </location>
</feature>
<dbReference type="Gene3D" id="3.90.190.10">
    <property type="entry name" value="Protein tyrosine phosphatase superfamily"/>
    <property type="match status" value="1"/>
</dbReference>
<dbReference type="AlphaFoldDB" id="A0AAV4DNG9"/>
<dbReference type="GO" id="GO:0004722">
    <property type="term" value="F:protein serine/threonine phosphatase activity"/>
    <property type="evidence" value="ECO:0007669"/>
    <property type="project" value="UniProtKB-EC"/>
</dbReference>
<evidence type="ECO:0000313" key="13">
    <source>
        <dbReference type="EMBL" id="GFO45685.1"/>
    </source>
</evidence>
<dbReference type="FunFam" id="3.90.190.10:FF:000056">
    <property type="entry name" value="Dual specificity phosphatase 12"/>
    <property type="match status" value="1"/>
</dbReference>
<reference evidence="13 14" key="1">
    <citation type="journal article" date="2021" name="Elife">
        <title>Chloroplast acquisition without the gene transfer in kleptoplastic sea slugs, Plakobranchus ocellatus.</title>
        <authorList>
            <person name="Maeda T."/>
            <person name="Takahashi S."/>
            <person name="Yoshida T."/>
            <person name="Shimamura S."/>
            <person name="Takaki Y."/>
            <person name="Nagai Y."/>
            <person name="Toyoda A."/>
            <person name="Suzuki Y."/>
            <person name="Arimoto A."/>
            <person name="Ishii H."/>
            <person name="Satoh N."/>
            <person name="Nishiyama T."/>
            <person name="Hasebe M."/>
            <person name="Maruyama T."/>
            <person name="Minagawa J."/>
            <person name="Obokata J."/>
            <person name="Shigenobu S."/>
        </authorList>
    </citation>
    <scope>NUCLEOTIDE SEQUENCE [LARGE SCALE GENOMIC DNA]</scope>
</reference>
<evidence type="ECO:0000256" key="10">
    <source>
        <dbReference type="ARBA" id="ARBA00051722"/>
    </source>
</evidence>
<gene>
    <name evidence="13" type="ORF">PoB_007219000</name>
</gene>
<comment type="catalytic activity">
    <reaction evidence="8">
        <text>O-phospho-L-seryl-[protein] + H2O = L-seryl-[protein] + phosphate</text>
        <dbReference type="Rhea" id="RHEA:20629"/>
        <dbReference type="Rhea" id="RHEA-COMP:9863"/>
        <dbReference type="Rhea" id="RHEA-COMP:11604"/>
        <dbReference type="ChEBI" id="CHEBI:15377"/>
        <dbReference type="ChEBI" id="CHEBI:29999"/>
        <dbReference type="ChEBI" id="CHEBI:43474"/>
        <dbReference type="ChEBI" id="CHEBI:83421"/>
        <dbReference type="EC" id="3.1.3.16"/>
    </reaction>
</comment>
<evidence type="ECO:0000256" key="3">
    <source>
        <dbReference type="ARBA" id="ARBA00008601"/>
    </source>
</evidence>
<accession>A0AAV4DNG9</accession>
<dbReference type="PANTHER" id="PTHR10159:SF519">
    <property type="entry name" value="DUAL SPECIFICITY PROTEIN PHOSPHATASE MPK3"/>
    <property type="match status" value="1"/>
</dbReference>
<dbReference type="GO" id="GO:0005737">
    <property type="term" value="C:cytoplasm"/>
    <property type="evidence" value="ECO:0007669"/>
    <property type="project" value="UniProtKB-SubCell"/>
</dbReference>
<dbReference type="PROSITE" id="PS50054">
    <property type="entry name" value="TYR_PHOSPHATASE_DUAL"/>
    <property type="match status" value="1"/>
</dbReference>